<evidence type="ECO:0000313" key="2">
    <source>
        <dbReference type="EMBL" id="MEQ2263448.1"/>
    </source>
</evidence>
<keyword evidence="1" id="KW-0812">Transmembrane</keyword>
<reference evidence="2 3" key="1">
    <citation type="submission" date="2021-06" db="EMBL/GenBank/DDBJ databases">
        <authorList>
            <person name="Palmer J.M."/>
        </authorList>
    </citation>
    <scope>NUCLEOTIDE SEQUENCE [LARGE SCALE GENOMIC DNA]</scope>
    <source>
        <strain evidence="2 3">XR_2019</strain>
        <tissue evidence="2">Muscle</tissue>
    </source>
</reference>
<organism evidence="2 3">
    <name type="scientific">Xenotaenia resolanae</name>
    <dbReference type="NCBI Taxonomy" id="208358"/>
    <lineage>
        <taxon>Eukaryota</taxon>
        <taxon>Metazoa</taxon>
        <taxon>Chordata</taxon>
        <taxon>Craniata</taxon>
        <taxon>Vertebrata</taxon>
        <taxon>Euteleostomi</taxon>
        <taxon>Actinopterygii</taxon>
        <taxon>Neopterygii</taxon>
        <taxon>Teleostei</taxon>
        <taxon>Neoteleostei</taxon>
        <taxon>Acanthomorphata</taxon>
        <taxon>Ovalentaria</taxon>
        <taxon>Atherinomorphae</taxon>
        <taxon>Cyprinodontiformes</taxon>
        <taxon>Goodeidae</taxon>
        <taxon>Xenotaenia</taxon>
    </lineage>
</organism>
<evidence type="ECO:0000256" key="1">
    <source>
        <dbReference type="SAM" id="Phobius"/>
    </source>
</evidence>
<sequence>MAAKGYRTQPTLQHVVTIKFFIKTEDELALFACQPFCCGTVCGLEMFIILPRESESNSHQGLQELETERKQLHLLSFQGKYFHLFFFAAVCNFKLFRQAMVCRK</sequence>
<accession>A0ABV0W1N8</accession>
<proteinExistence type="predicted"/>
<dbReference type="EMBL" id="JAHRIM010022546">
    <property type="protein sequence ID" value="MEQ2263448.1"/>
    <property type="molecule type" value="Genomic_DNA"/>
</dbReference>
<keyword evidence="1" id="KW-0472">Membrane</keyword>
<dbReference type="Proteomes" id="UP001444071">
    <property type="component" value="Unassembled WGS sequence"/>
</dbReference>
<protein>
    <submittedName>
        <fullName evidence="2">Uncharacterized protein</fullName>
    </submittedName>
</protein>
<comment type="caution">
    <text evidence="2">The sequence shown here is derived from an EMBL/GenBank/DDBJ whole genome shotgun (WGS) entry which is preliminary data.</text>
</comment>
<keyword evidence="3" id="KW-1185">Reference proteome</keyword>
<feature type="transmembrane region" description="Helical" evidence="1">
    <location>
        <begin position="28"/>
        <end position="50"/>
    </location>
</feature>
<gene>
    <name evidence="2" type="ORF">XENORESO_007859</name>
</gene>
<feature type="transmembrane region" description="Helical" evidence="1">
    <location>
        <begin position="80"/>
        <end position="96"/>
    </location>
</feature>
<keyword evidence="1" id="KW-1133">Transmembrane helix</keyword>
<name>A0ABV0W1N8_9TELE</name>
<evidence type="ECO:0000313" key="3">
    <source>
        <dbReference type="Proteomes" id="UP001444071"/>
    </source>
</evidence>